<reference evidence="4" key="1">
    <citation type="journal article" date="2019" name="Int. J. Syst. Evol. Microbiol.">
        <title>The Global Catalogue of Microorganisms (GCM) 10K type strain sequencing project: providing services to taxonomists for standard genome sequencing and annotation.</title>
        <authorList>
            <consortium name="The Broad Institute Genomics Platform"/>
            <consortium name="The Broad Institute Genome Sequencing Center for Infectious Disease"/>
            <person name="Wu L."/>
            <person name="Ma J."/>
        </authorList>
    </citation>
    <scope>NUCLEOTIDE SEQUENCE [LARGE SCALE GENOMIC DNA]</scope>
    <source>
        <strain evidence="4">CGMCC 4.7466</strain>
    </source>
</reference>
<dbReference type="Gene3D" id="1.10.606.10">
    <property type="entry name" value="Vanadium-containing Chloroperoxidase, domain 2"/>
    <property type="match status" value="1"/>
</dbReference>
<dbReference type="Proteomes" id="UP001595818">
    <property type="component" value="Unassembled WGS sequence"/>
</dbReference>
<evidence type="ECO:0000313" key="3">
    <source>
        <dbReference type="EMBL" id="MFC4874783.1"/>
    </source>
</evidence>
<dbReference type="PROSITE" id="PS51257">
    <property type="entry name" value="PROKAR_LIPOPROTEIN"/>
    <property type="match status" value="1"/>
</dbReference>
<dbReference type="InterPro" id="IPR036938">
    <property type="entry name" value="PAP2/HPO_sf"/>
</dbReference>
<name>A0ABV9T839_9BACT</name>
<dbReference type="SUPFAM" id="SSF48317">
    <property type="entry name" value="Acid phosphatase/Vanadium-dependent haloperoxidase"/>
    <property type="match status" value="2"/>
</dbReference>
<dbReference type="InterPro" id="IPR000326">
    <property type="entry name" value="PAP2/HPO"/>
</dbReference>
<dbReference type="PANTHER" id="PTHR34599">
    <property type="entry name" value="PEROXIDASE-RELATED"/>
    <property type="match status" value="1"/>
</dbReference>
<sequence>MKTHIRFIFAAAILLALATSCLEELPVNYKYDDYVFSGLDSEGGAWKTVLITDPSQIEVPVPQSTSSATYQNELNAVKEANSNLSKNQKDAIAYWTSNPIIRWNEIALELAAKYNLIPGPNPDNTYTLPDPANPGKVPYFPFAHPPYTVRALAYLSVAQYDGLVVGWNYKFQYNRPSPYKVDNAIVPGFTNNDVPAYPSDGAIVTAVSKTILSAMFPLEQAYINELAEEHLASLKWAGLNVESDVAAGTHIGSEIAKLALERAATDGMRSAQVPKPVSDSIKNVAYERFGWSWDNMETPQRPVGLTPMYGNVKLWLVPNTDVVMPPPPPVPGSAEFNKHADELKRLAKNRTESQRKIANWWNDGIGSYTPPGHWNRIAKEDIVRHQLNPLRSARIFAYLNMAMMDAGIACWAAKYHYHYPRPVQTIPGFKTILGTPNFPAYTSGHSTFSSAAAEVLAEIFPGNADIYRKKAVEAGESRIYGGIHYRFDSEEGIKQGKAVASYVVEAMRNDGAN</sequence>
<evidence type="ECO:0000313" key="4">
    <source>
        <dbReference type="Proteomes" id="UP001595818"/>
    </source>
</evidence>
<dbReference type="InterPro" id="IPR052559">
    <property type="entry name" value="V-haloperoxidase"/>
</dbReference>
<dbReference type="Pfam" id="PF01569">
    <property type="entry name" value="PAP2"/>
    <property type="match status" value="1"/>
</dbReference>
<feature type="domain" description="Phosphatidic acid phosphatase type 2/haloperoxidase" evidence="2">
    <location>
        <begin position="398"/>
        <end position="507"/>
    </location>
</feature>
<comment type="caution">
    <text evidence="3">The sequence shown here is derived from an EMBL/GenBank/DDBJ whole genome shotgun (WGS) entry which is preliminary data.</text>
</comment>
<keyword evidence="4" id="KW-1185">Reference proteome</keyword>
<gene>
    <name evidence="3" type="ORF">ACFPFU_23970</name>
</gene>
<dbReference type="Gene3D" id="1.10.606.20">
    <property type="match status" value="1"/>
</dbReference>
<keyword evidence="1" id="KW-0732">Signal</keyword>
<dbReference type="PANTHER" id="PTHR34599:SF1">
    <property type="entry name" value="PHOSPHATIDIC ACID PHOSPHATASE TYPE 2_HALOPEROXIDASE DOMAIN-CONTAINING PROTEIN"/>
    <property type="match status" value="1"/>
</dbReference>
<dbReference type="CDD" id="cd03398">
    <property type="entry name" value="PAP2_haloperoxidase"/>
    <property type="match status" value="1"/>
</dbReference>
<protein>
    <submittedName>
        <fullName evidence="3">Phosphatase PAP2 family protein</fullName>
    </submittedName>
</protein>
<dbReference type="EMBL" id="JBHSJJ010000022">
    <property type="protein sequence ID" value="MFC4874783.1"/>
    <property type="molecule type" value="Genomic_DNA"/>
</dbReference>
<proteinExistence type="predicted"/>
<accession>A0ABV9T839</accession>
<dbReference type="RefSeq" id="WP_377068965.1">
    <property type="nucleotide sequence ID" value="NZ_JBHSJJ010000022.1"/>
</dbReference>
<feature type="signal peptide" evidence="1">
    <location>
        <begin position="1"/>
        <end position="18"/>
    </location>
</feature>
<evidence type="ECO:0000259" key="2">
    <source>
        <dbReference type="Pfam" id="PF01569"/>
    </source>
</evidence>
<evidence type="ECO:0000256" key="1">
    <source>
        <dbReference type="SAM" id="SignalP"/>
    </source>
</evidence>
<organism evidence="3 4">
    <name type="scientific">Negadavirga shengliensis</name>
    <dbReference type="NCBI Taxonomy" id="1389218"/>
    <lineage>
        <taxon>Bacteria</taxon>
        <taxon>Pseudomonadati</taxon>
        <taxon>Bacteroidota</taxon>
        <taxon>Cytophagia</taxon>
        <taxon>Cytophagales</taxon>
        <taxon>Cyclobacteriaceae</taxon>
        <taxon>Negadavirga</taxon>
    </lineage>
</organism>
<dbReference type="InterPro" id="IPR016119">
    <property type="entry name" value="Br/Cl_peroxidase_C"/>
</dbReference>
<feature type="chain" id="PRO_5046792181" evidence="1">
    <location>
        <begin position="19"/>
        <end position="513"/>
    </location>
</feature>